<keyword evidence="7 13" id="KW-0812">Transmembrane</keyword>
<dbReference type="NCBIfam" id="TIGR01583">
    <property type="entry name" value="formate-DH-gamm"/>
    <property type="match status" value="1"/>
</dbReference>
<comment type="subcellular location">
    <subcellularLocation>
        <location evidence="2">Cell membrane</location>
        <topology evidence="2">Multi-pass membrane protein</topology>
    </subcellularLocation>
</comment>
<gene>
    <name evidence="15" type="ORF">QV01_07275</name>
    <name evidence="16" type="ORF">QV07_02205</name>
</gene>
<dbReference type="PANTHER" id="PTHR30074">
    <property type="entry name" value="FORMATE DEHYDROGENASE, NITRATE-INDUCIBLE, CYTOCHROME B556 FDN SUBUNIT"/>
    <property type="match status" value="1"/>
</dbReference>
<dbReference type="FunFam" id="1.20.950.20:FF:000002">
    <property type="entry name" value="Formate dehydrogenase cytochrome b556 subunit"/>
    <property type="match status" value="1"/>
</dbReference>
<evidence type="ECO:0000256" key="10">
    <source>
        <dbReference type="ARBA" id="ARBA00022989"/>
    </source>
</evidence>
<dbReference type="Proteomes" id="UP000243168">
    <property type="component" value="Unassembled WGS sequence"/>
</dbReference>
<dbReference type="GO" id="GO:0008863">
    <property type="term" value="F:formate dehydrogenase (NAD+) activity"/>
    <property type="evidence" value="ECO:0007669"/>
    <property type="project" value="InterPro"/>
</dbReference>
<dbReference type="GO" id="GO:0022904">
    <property type="term" value="P:respiratory electron transport chain"/>
    <property type="evidence" value="ECO:0007669"/>
    <property type="project" value="InterPro"/>
</dbReference>
<evidence type="ECO:0000256" key="3">
    <source>
        <dbReference type="ARBA" id="ARBA00010747"/>
    </source>
</evidence>
<accession>A0A1A7NPT0</accession>
<dbReference type="GO" id="GO:0046872">
    <property type="term" value="F:metal ion binding"/>
    <property type="evidence" value="ECO:0007669"/>
    <property type="project" value="UniProtKB-KW"/>
</dbReference>
<evidence type="ECO:0000313" key="15">
    <source>
        <dbReference type="EMBL" id="OBW91610.1"/>
    </source>
</evidence>
<dbReference type="EMBL" id="JTJS01000022">
    <property type="protein sequence ID" value="OBX11026.1"/>
    <property type="molecule type" value="Genomic_DNA"/>
</dbReference>
<reference evidence="17 18" key="1">
    <citation type="submission" date="2014-11" db="EMBL/GenBank/DDBJ databases">
        <title>Pan-genome of Gallibacterium spp.</title>
        <authorList>
            <person name="Kudirkiene E."/>
            <person name="Bojesen A.M."/>
        </authorList>
    </citation>
    <scope>NUCLEOTIDE SEQUENCE [LARGE SCALE GENOMIC DNA]</scope>
    <source>
        <strain evidence="15 18">F151</strain>
        <strain evidence="16 17">F298</strain>
    </source>
</reference>
<organism evidence="15 18">
    <name type="scientific">Gallibacterium genomosp. 3</name>
    <dbReference type="NCBI Taxonomy" id="505345"/>
    <lineage>
        <taxon>Bacteria</taxon>
        <taxon>Pseudomonadati</taxon>
        <taxon>Pseudomonadota</taxon>
        <taxon>Gammaproteobacteria</taxon>
        <taxon>Pasteurellales</taxon>
        <taxon>Pasteurellaceae</taxon>
        <taxon>Gallibacterium</taxon>
    </lineage>
</organism>
<feature type="transmembrane region" description="Helical" evidence="13">
    <location>
        <begin position="25"/>
        <end position="46"/>
    </location>
</feature>
<dbReference type="InterPro" id="IPR006471">
    <property type="entry name" value="Formate_DH_gsu"/>
</dbReference>
<evidence type="ECO:0000256" key="2">
    <source>
        <dbReference type="ARBA" id="ARBA00004651"/>
    </source>
</evidence>
<feature type="transmembrane region" description="Helical" evidence="13">
    <location>
        <begin position="156"/>
        <end position="183"/>
    </location>
</feature>
<evidence type="ECO:0000256" key="7">
    <source>
        <dbReference type="ARBA" id="ARBA00022692"/>
    </source>
</evidence>
<evidence type="ECO:0000256" key="6">
    <source>
        <dbReference type="ARBA" id="ARBA00022617"/>
    </source>
</evidence>
<dbReference type="GO" id="GO:0015944">
    <property type="term" value="P:formate oxidation"/>
    <property type="evidence" value="ECO:0007669"/>
    <property type="project" value="UniProtKB-ARBA"/>
</dbReference>
<dbReference type="GO" id="GO:0005886">
    <property type="term" value="C:plasma membrane"/>
    <property type="evidence" value="ECO:0007669"/>
    <property type="project" value="UniProtKB-SubCell"/>
</dbReference>
<name>A0A1A7NPT0_9PAST</name>
<evidence type="ECO:0000256" key="12">
    <source>
        <dbReference type="ARBA" id="ARBA00023136"/>
    </source>
</evidence>
<keyword evidence="12 13" id="KW-0472">Membrane</keyword>
<dbReference type="Gene3D" id="1.20.950.20">
    <property type="entry name" value="Transmembrane di-heme cytochromes, Chain C"/>
    <property type="match status" value="1"/>
</dbReference>
<feature type="domain" description="Cytochrome b561 bacterial/Ni-hydrogenase" evidence="14">
    <location>
        <begin position="18"/>
        <end position="195"/>
    </location>
</feature>
<protein>
    <submittedName>
        <fullName evidence="15">Formate dehydrogenase</fullName>
    </submittedName>
</protein>
<comment type="similarity">
    <text evidence="3">Belongs to the formate dehydrogenase gamma subunit family.</text>
</comment>
<feature type="transmembrane region" description="Helical" evidence="13">
    <location>
        <begin position="124"/>
        <end position="144"/>
    </location>
</feature>
<dbReference type="SUPFAM" id="SSF81342">
    <property type="entry name" value="Transmembrane di-heme cytochromes"/>
    <property type="match status" value="1"/>
</dbReference>
<keyword evidence="6" id="KW-0349">Heme</keyword>
<dbReference type="PANTHER" id="PTHR30074:SF5">
    <property type="entry name" value="FORMATE DEHYDROGENASE, NITRATE-INDUCIBLE, CYTOCHROME B556(FDN) SUBUNIT"/>
    <property type="match status" value="1"/>
</dbReference>
<feature type="transmembrane region" description="Helical" evidence="13">
    <location>
        <begin position="66"/>
        <end position="85"/>
    </location>
</feature>
<dbReference type="EMBL" id="JTJM01000032">
    <property type="protein sequence ID" value="OBW91610.1"/>
    <property type="molecule type" value="Genomic_DNA"/>
</dbReference>
<keyword evidence="4" id="KW-0813">Transport</keyword>
<proteinExistence type="inferred from homology"/>
<dbReference type="PATRIC" id="fig|505345.7.peg.1435"/>
<evidence type="ECO:0000256" key="5">
    <source>
        <dbReference type="ARBA" id="ARBA00022475"/>
    </source>
</evidence>
<evidence type="ECO:0000313" key="16">
    <source>
        <dbReference type="EMBL" id="OBX11026.1"/>
    </source>
</evidence>
<dbReference type="Pfam" id="PF01292">
    <property type="entry name" value="Ni_hydr_CYTB"/>
    <property type="match status" value="1"/>
</dbReference>
<dbReference type="AlphaFoldDB" id="A0A1A7NPT0"/>
<evidence type="ECO:0000256" key="9">
    <source>
        <dbReference type="ARBA" id="ARBA00022982"/>
    </source>
</evidence>
<dbReference type="InterPro" id="IPR016174">
    <property type="entry name" value="Di-haem_cyt_TM"/>
</dbReference>
<comment type="cofactor">
    <cofactor evidence="1">
        <name>heme</name>
        <dbReference type="ChEBI" id="CHEBI:30413"/>
    </cofactor>
</comment>
<keyword evidence="5" id="KW-1003">Cell membrane</keyword>
<evidence type="ECO:0000313" key="18">
    <source>
        <dbReference type="Proteomes" id="UP000243558"/>
    </source>
</evidence>
<keyword evidence="18" id="KW-1185">Reference proteome</keyword>
<keyword evidence="8" id="KW-0479">Metal-binding</keyword>
<dbReference type="GO" id="GO:0009055">
    <property type="term" value="F:electron transfer activity"/>
    <property type="evidence" value="ECO:0007669"/>
    <property type="project" value="InterPro"/>
</dbReference>
<evidence type="ECO:0000256" key="13">
    <source>
        <dbReference type="SAM" id="Phobius"/>
    </source>
</evidence>
<evidence type="ECO:0000313" key="17">
    <source>
        <dbReference type="Proteomes" id="UP000243168"/>
    </source>
</evidence>
<dbReference type="GO" id="GO:0009326">
    <property type="term" value="C:formate dehydrogenase complex"/>
    <property type="evidence" value="ECO:0007669"/>
    <property type="project" value="InterPro"/>
</dbReference>
<dbReference type="GO" id="GO:0036397">
    <property type="term" value="F:formate dehydrogenase (quinone) activity"/>
    <property type="evidence" value="ECO:0007669"/>
    <property type="project" value="TreeGrafter"/>
</dbReference>
<dbReference type="Proteomes" id="UP000243558">
    <property type="component" value="Unassembled WGS sequence"/>
</dbReference>
<dbReference type="GO" id="GO:0009061">
    <property type="term" value="P:anaerobic respiration"/>
    <property type="evidence" value="ECO:0007669"/>
    <property type="project" value="TreeGrafter"/>
</dbReference>
<keyword evidence="9" id="KW-0249">Electron transport</keyword>
<evidence type="ECO:0000256" key="1">
    <source>
        <dbReference type="ARBA" id="ARBA00001971"/>
    </source>
</evidence>
<evidence type="ECO:0000256" key="4">
    <source>
        <dbReference type="ARBA" id="ARBA00022448"/>
    </source>
</evidence>
<evidence type="ECO:0000256" key="11">
    <source>
        <dbReference type="ARBA" id="ARBA00023004"/>
    </source>
</evidence>
<keyword evidence="10 13" id="KW-1133">Transmembrane helix</keyword>
<comment type="caution">
    <text evidence="15">The sequence shown here is derived from an EMBL/GenBank/DDBJ whole genome shotgun (WGS) entry which is preliminary data.</text>
</comment>
<evidence type="ECO:0000256" key="8">
    <source>
        <dbReference type="ARBA" id="ARBA00022723"/>
    </source>
</evidence>
<dbReference type="InterPro" id="IPR011577">
    <property type="entry name" value="Cyt_b561_bac/Ni-Hgenase"/>
</dbReference>
<dbReference type="InterPro" id="IPR051817">
    <property type="entry name" value="FDH_cytochrome_b556_subunit"/>
</dbReference>
<evidence type="ECO:0000259" key="14">
    <source>
        <dbReference type="Pfam" id="PF01292"/>
    </source>
</evidence>
<keyword evidence="11" id="KW-0408">Iron</keyword>
<sequence>MMKKEENNMVDLNKKVLRHSVKERLSHWLVVFCFFTTGLSGLSFFFQDFAWIAEILGTPQLARVVHPFTGLIMIAAFMVLFKTYWRDNLIEKGDWRWLLNVVEVLKGNEHHVADVGHYNMGQKLLFWTLIGALLLLLGTGVIMWRPYFAPSFSIPVIRVAILLHACSAIALILGIMVHIYMAIWVRGSITGMLNGKVTARWAKKHHPRWYREEIEPILKREEQQGK</sequence>